<dbReference type="Proteomes" id="UP000574761">
    <property type="component" value="Unassembled WGS sequence"/>
</dbReference>
<proteinExistence type="predicted"/>
<dbReference type="RefSeq" id="WP_183806828.1">
    <property type="nucleotide sequence ID" value="NZ_JACIEE010000007.1"/>
</dbReference>
<evidence type="ECO:0000313" key="3">
    <source>
        <dbReference type="Proteomes" id="UP000574761"/>
    </source>
</evidence>
<dbReference type="InterPro" id="IPR036953">
    <property type="entry name" value="GreA/GreB_C_sf"/>
</dbReference>
<sequence length="174" mass="18649">MSREAFCQLTAGDANVLMSLLESVNARPSAFSTLLREKLNHSNVFFREDIPGDVVTLDTQVLYTINGAVAGPHVLLRDPADGLPSLAISVQTMRGLALLGLGVGETIEILAEGAEPETLSVQSIIFQPEADARSKQRQCNQAELVDHAPQVLNFRPRSKQAGVPYDDDPGPSAA</sequence>
<dbReference type="GO" id="GO:0003677">
    <property type="term" value="F:DNA binding"/>
    <property type="evidence" value="ECO:0007669"/>
    <property type="project" value="InterPro"/>
</dbReference>
<evidence type="ECO:0000256" key="1">
    <source>
        <dbReference type="SAM" id="MobiDB-lite"/>
    </source>
</evidence>
<dbReference type="GO" id="GO:0032784">
    <property type="term" value="P:regulation of DNA-templated transcription elongation"/>
    <property type="evidence" value="ECO:0007669"/>
    <property type="project" value="InterPro"/>
</dbReference>
<organism evidence="2 3">
    <name type="scientific">Mycoplana azooxidifex</name>
    <dbReference type="NCBI Taxonomy" id="1636188"/>
    <lineage>
        <taxon>Bacteria</taxon>
        <taxon>Pseudomonadati</taxon>
        <taxon>Pseudomonadota</taxon>
        <taxon>Alphaproteobacteria</taxon>
        <taxon>Hyphomicrobiales</taxon>
        <taxon>Rhizobiaceae</taxon>
        <taxon>Mycoplana</taxon>
    </lineage>
</organism>
<comment type="caution">
    <text evidence="2">The sequence shown here is derived from an EMBL/GenBank/DDBJ whole genome shotgun (WGS) entry which is preliminary data.</text>
</comment>
<keyword evidence="3" id="KW-1185">Reference proteome</keyword>
<gene>
    <name evidence="2" type="ORF">GGQ64_003832</name>
</gene>
<feature type="region of interest" description="Disordered" evidence="1">
    <location>
        <begin position="150"/>
        <end position="174"/>
    </location>
</feature>
<protein>
    <submittedName>
        <fullName evidence="2">Transcription elongation GreA/GreB family factor</fullName>
    </submittedName>
</protein>
<reference evidence="2 3" key="1">
    <citation type="submission" date="2020-08" db="EMBL/GenBank/DDBJ databases">
        <title>Genomic Encyclopedia of Type Strains, Phase IV (KMG-IV): sequencing the most valuable type-strain genomes for metagenomic binning, comparative biology and taxonomic classification.</title>
        <authorList>
            <person name="Goeker M."/>
        </authorList>
    </citation>
    <scope>NUCLEOTIDE SEQUENCE [LARGE SCALE GENOMIC DNA]</scope>
    <source>
        <strain evidence="2 3">DSM 100211</strain>
    </source>
</reference>
<evidence type="ECO:0000313" key="2">
    <source>
        <dbReference type="EMBL" id="MBB3978598.1"/>
    </source>
</evidence>
<accession>A0A7W6DF18</accession>
<dbReference type="EMBL" id="JACIEE010000007">
    <property type="protein sequence ID" value="MBB3978598.1"/>
    <property type="molecule type" value="Genomic_DNA"/>
</dbReference>
<dbReference type="Gene3D" id="3.10.50.30">
    <property type="entry name" value="Transcription elongation factor, GreA/GreB, C-terminal domain"/>
    <property type="match status" value="1"/>
</dbReference>
<name>A0A7W6DF18_9HYPH</name>
<dbReference type="AlphaFoldDB" id="A0A7W6DF18"/>
<feature type="compositionally biased region" description="Acidic residues" evidence="1">
    <location>
        <begin position="165"/>
        <end position="174"/>
    </location>
</feature>